<dbReference type="Proteomes" id="UP000762676">
    <property type="component" value="Unassembled WGS sequence"/>
</dbReference>
<sequence length="68" mass="7548">MASEGIGKIKAKKNHQSKKPYERSTSFLGKIKDSVKDLLIPSWLVRSSDAVNDNAETRILNQSSSQSQ</sequence>
<proteinExistence type="predicted"/>
<reference evidence="2 3" key="1">
    <citation type="journal article" date="2021" name="Elife">
        <title>Chloroplast acquisition without the gene transfer in kleptoplastic sea slugs, Plakobranchus ocellatus.</title>
        <authorList>
            <person name="Maeda T."/>
            <person name="Takahashi S."/>
            <person name="Yoshida T."/>
            <person name="Shimamura S."/>
            <person name="Takaki Y."/>
            <person name="Nagai Y."/>
            <person name="Toyoda A."/>
            <person name="Suzuki Y."/>
            <person name="Arimoto A."/>
            <person name="Ishii H."/>
            <person name="Satoh N."/>
            <person name="Nishiyama T."/>
            <person name="Hasebe M."/>
            <person name="Maruyama T."/>
            <person name="Minagawa J."/>
            <person name="Obokata J."/>
            <person name="Shigenobu S."/>
        </authorList>
    </citation>
    <scope>NUCLEOTIDE SEQUENCE [LARGE SCALE GENOMIC DNA]</scope>
</reference>
<dbReference type="EMBL" id="BMAT01001706">
    <property type="protein sequence ID" value="GFR90899.1"/>
    <property type="molecule type" value="Genomic_DNA"/>
</dbReference>
<name>A0AAV4GZR1_9GAST</name>
<evidence type="ECO:0000313" key="3">
    <source>
        <dbReference type="Proteomes" id="UP000762676"/>
    </source>
</evidence>
<dbReference type="AlphaFoldDB" id="A0AAV4GZR1"/>
<comment type="caution">
    <text evidence="2">The sequence shown here is derived from an EMBL/GenBank/DDBJ whole genome shotgun (WGS) entry which is preliminary data.</text>
</comment>
<organism evidence="2 3">
    <name type="scientific">Elysia marginata</name>
    <dbReference type="NCBI Taxonomy" id="1093978"/>
    <lineage>
        <taxon>Eukaryota</taxon>
        <taxon>Metazoa</taxon>
        <taxon>Spiralia</taxon>
        <taxon>Lophotrochozoa</taxon>
        <taxon>Mollusca</taxon>
        <taxon>Gastropoda</taxon>
        <taxon>Heterobranchia</taxon>
        <taxon>Euthyneura</taxon>
        <taxon>Panpulmonata</taxon>
        <taxon>Sacoglossa</taxon>
        <taxon>Placobranchoidea</taxon>
        <taxon>Plakobranchidae</taxon>
        <taxon>Elysia</taxon>
    </lineage>
</organism>
<feature type="non-terminal residue" evidence="2">
    <location>
        <position position="68"/>
    </location>
</feature>
<keyword evidence="3" id="KW-1185">Reference proteome</keyword>
<evidence type="ECO:0000313" key="2">
    <source>
        <dbReference type="EMBL" id="GFR90899.1"/>
    </source>
</evidence>
<evidence type="ECO:0000256" key="1">
    <source>
        <dbReference type="SAM" id="MobiDB-lite"/>
    </source>
</evidence>
<gene>
    <name evidence="2" type="ORF">ElyMa_000829700</name>
</gene>
<feature type="compositionally biased region" description="Basic residues" evidence="1">
    <location>
        <begin position="9"/>
        <end position="18"/>
    </location>
</feature>
<protein>
    <submittedName>
        <fullName evidence="2">Uncharacterized protein</fullName>
    </submittedName>
</protein>
<feature type="region of interest" description="Disordered" evidence="1">
    <location>
        <begin position="1"/>
        <end position="25"/>
    </location>
</feature>
<accession>A0AAV4GZR1</accession>